<dbReference type="Pfam" id="PF00412">
    <property type="entry name" value="LIM"/>
    <property type="match status" value="4"/>
</dbReference>
<dbReference type="AlphaFoldDB" id="A0AAR5P7Z5"/>
<dbReference type="GO" id="GO:0030018">
    <property type="term" value="C:Z disc"/>
    <property type="evidence" value="ECO:0007669"/>
    <property type="project" value="TreeGrafter"/>
</dbReference>
<dbReference type="GO" id="GO:0005634">
    <property type="term" value="C:nucleus"/>
    <property type="evidence" value="ECO:0007669"/>
    <property type="project" value="UniProtKB-SubCell"/>
</dbReference>
<proteinExistence type="predicted"/>
<comment type="subcellular location">
    <subcellularLocation>
        <location evidence="1">Nucleus</location>
    </subcellularLocation>
</comment>
<keyword evidence="5 8" id="KW-0862">Zinc</keyword>
<dbReference type="Pfam" id="PF25076">
    <property type="entry name" value="LIM_FHL2-3_N"/>
    <property type="match status" value="1"/>
</dbReference>
<name>A0AAR5P7Z5_DENPD</name>
<organism evidence="12 13">
    <name type="scientific">Dendroctonus ponderosae</name>
    <name type="common">Mountain pine beetle</name>
    <dbReference type="NCBI Taxonomy" id="77166"/>
    <lineage>
        <taxon>Eukaryota</taxon>
        <taxon>Metazoa</taxon>
        <taxon>Ecdysozoa</taxon>
        <taxon>Arthropoda</taxon>
        <taxon>Hexapoda</taxon>
        <taxon>Insecta</taxon>
        <taxon>Pterygota</taxon>
        <taxon>Neoptera</taxon>
        <taxon>Endopterygota</taxon>
        <taxon>Coleoptera</taxon>
        <taxon>Polyphaga</taxon>
        <taxon>Cucujiformia</taxon>
        <taxon>Curculionidae</taxon>
        <taxon>Scolytinae</taxon>
        <taxon>Dendroctonus</taxon>
    </lineage>
</organism>
<reference evidence="13" key="1">
    <citation type="journal article" date="2013" name="Genome Biol.">
        <title>Draft genome of the mountain pine beetle, Dendroctonus ponderosae Hopkins, a major forest pest.</title>
        <authorList>
            <person name="Keeling C.I."/>
            <person name="Yuen M.M."/>
            <person name="Liao N.Y."/>
            <person name="Docking T.R."/>
            <person name="Chan S.K."/>
            <person name="Taylor G.A."/>
            <person name="Palmquist D.L."/>
            <person name="Jackman S.D."/>
            <person name="Nguyen A."/>
            <person name="Li M."/>
            <person name="Henderson H."/>
            <person name="Janes J.K."/>
            <person name="Zhao Y."/>
            <person name="Pandoh P."/>
            <person name="Moore R."/>
            <person name="Sperling F.A."/>
            <person name="Huber D.P."/>
            <person name="Birol I."/>
            <person name="Jones S.J."/>
            <person name="Bohlmann J."/>
        </authorList>
    </citation>
    <scope>NUCLEOTIDE SEQUENCE</scope>
</reference>
<evidence type="ECO:0000256" key="8">
    <source>
        <dbReference type="PROSITE-ProRule" id="PRU00125"/>
    </source>
</evidence>
<dbReference type="PANTHER" id="PTHR24205:SF4">
    <property type="entry name" value="PROTEIN ESPINAS"/>
    <property type="match status" value="1"/>
</dbReference>
<dbReference type="CDD" id="cd09417">
    <property type="entry name" value="LIM2_LIMPETin_like"/>
    <property type="match status" value="1"/>
</dbReference>
<dbReference type="CDD" id="cd09421">
    <property type="entry name" value="LIM3_LIMPETin"/>
    <property type="match status" value="1"/>
</dbReference>
<keyword evidence="3" id="KW-0677">Repeat</keyword>
<evidence type="ECO:0000256" key="3">
    <source>
        <dbReference type="ARBA" id="ARBA00022737"/>
    </source>
</evidence>
<dbReference type="Proteomes" id="UP000019118">
    <property type="component" value="Unassembled WGS sequence"/>
</dbReference>
<dbReference type="PROSITE" id="PS50023">
    <property type="entry name" value="LIM_DOMAIN_2"/>
    <property type="match status" value="3"/>
</dbReference>
<evidence type="ECO:0000256" key="6">
    <source>
        <dbReference type="ARBA" id="ARBA00023038"/>
    </source>
</evidence>
<dbReference type="EnsemblMetazoa" id="XM_019901656.1">
    <property type="protein sequence ID" value="XP_019757215.1"/>
    <property type="gene ID" value="LOC109535721"/>
</dbReference>
<dbReference type="SUPFAM" id="SSF57716">
    <property type="entry name" value="Glucocorticoid receptor-like (DNA-binding domain)"/>
    <property type="match status" value="5"/>
</dbReference>
<dbReference type="FunFam" id="2.10.110.10:FF:000013">
    <property type="entry name" value="Four and a half LIM domains 1"/>
    <property type="match status" value="1"/>
</dbReference>
<evidence type="ECO:0000256" key="4">
    <source>
        <dbReference type="ARBA" id="ARBA00022771"/>
    </source>
</evidence>
<keyword evidence="6 8" id="KW-0440">LIM domain</keyword>
<evidence type="ECO:0000259" key="11">
    <source>
        <dbReference type="PROSITE" id="PS50023"/>
    </source>
</evidence>
<dbReference type="SMART" id="SM00132">
    <property type="entry name" value="LIM"/>
    <property type="match status" value="5"/>
</dbReference>
<dbReference type="Gene3D" id="2.10.110.10">
    <property type="entry name" value="Cysteine Rich Protein"/>
    <property type="match status" value="5"/>
</dbReference>
<dbReference type="FunFam" id="2.10.110.10:FF:000066">
    <property type="entry name" value="Four and a half LIM domains protein"/>
    <property type="match status" value="1"/>
</dbReference>
<evidence type="ECO:0000313" key="13">
    <source>
        <dbReference type="Proteomes" id="UP000019118"/>
    </source>
</evidence>
<dbReference type="GO" id="GO:0003712">
    <property type="term" value="F:transcription coregulator activity"/>
    <property type="evidence" value="ECO:0007669"/>
    <property type="project" value="TreeGrafter"/>
</dbReference>
<keyword evidence="10" id="KW-0732">Signal</keyword>
<evidence type="ECO:0000256" key="1">
    <source>
        <dbReference type="ARBA" id="ARBA00004123"/>
    </source>
</evidence>
<evidence type="ECO:0000256" key="5">
    <source>
        <dbReference type="ARBA" id="ARBA00022833"/>
    </source>
</evidence>
<dbReference type="CDD" id="cd09430">
    <property type="entry name" value="LIM5_LIMPETin"/>
    <property type="match status" value="1"/>
</dbReference>
<keyword evidence="13" id="KW-1185">Reference proteome</keyword>
<evidence type="ECO:0000256" key="10">
    <source>
        <dbReference type="SAM" id="SignalP"/>
    </source>
</evidence>
<gene>
    <name evidence="12" type="primary">109535721</name>
</gene>
<feature type="domain" description="LIM zinc-binding" evidence="11">
    <location>
        <begin position="475"/>
        <end position="536"/>
    </location>
</feature>
<feature type="region of interest" description="Disordered" evidence="9">
    <location>
        <begin position="284"/>
        <end position="312"/>
    </location>
</feature>
<dbReference type="FunFam" id="2.10.110.10:FF:000081">
    <property type="entry name" value="Uncharacterized protein, isoform A"/>
    <property type="match status" value="1"/>
</dbReference>
<evidence type="ECO:0000256" key="2">
    <source>
        <dbReference type="ARBA" id="ARBA00022723"/>
    </source>
</evidence>
<keyword evidence="2 8" id="KW-0479">Metal-binding</keyword>
<feature type="chain" id="PRO_5043580116" description="LIM zinc-binding domain-containing protein" evidence="10">
    <location>
        <begin position="18"/>
        <end position="718"/>
    </location>
</feature>
<evidence type="ECO:0000256" key="7">
    <source>
        <dbReference type="ARBA" id="ARBA00023242"/>
    </source>
</evidence>
<feature type="signal peptide" evidence="10">
    <location>
        <begin position="1"/>
        <end position="17"/>
    </location>
</feature>
<dbReference type="InterPro" id="IPR056807">
    <property type="entry name" value="LIM_FHL1/2/3/5_N"/>
</dbReference>
<keyword evidence="4" id="KW-0863">Zinc-finger</keyword>
<dbReference type="CDD" id="cd09432">
    <property type="entry name" value="LIM6_LIMPETin"/>
    <property type="match status" value="1"/>
</dbReference>
<dbReference type="PANTHER" id="PTHR24205">
    <property type="entry name" value="FOUR AND A HALF LIM DOMAINS PROTEIN"/>
    <property type="match status" value="1"/>
</dbReference>
<keyword evidence="7" id="KW-0539">Nucleus</keyword>
<dbReference type="GO" id="GO:0008270">
    <property type="term" value="F:zinc ion binding"/>
    <property type="evidence" value="ECO:0007669"/>
    <property type="project" value="UniProtKB-KW"/>
</dbReference>
<dbReference type="PROSITE" id="PS00478">
    <property type="entry name" value="LIM_DOMAIN_1"/>
    <property type="match status" value="2"/>
</dbReference>
<feature type="compositionally biased region" description="Polar residues" evidence="9">
    <location>
        <begin position="401"/>
        <end position="411"/>
    </location>
</feature>
<protein>
    <recommendedName>
        <fullName evidence="11">LIM zinc-binding domain-containing protein</fullName>
    </recommendedName>
</protein>
<accession>A0AAR5P7Z5</accession>
<dbReference type="FunFam" id="2.10.110.10:FF:000070">
    <property type="entry name" value="Four and a half LIM domains 3"/>
    <property type="match status" value="1"/>
</dbReference>
<dbReference type="InterPro" id="IPR001781">
    <property type="entry name" value="Znf_LIM"/>
</dbReference>
<evidence type="ECO:0000256" key="9">
    <source>
        <dbReference type="SAM" id="MobiDB-lite"/>
    </source>
</evidence>
<evidence type="ECO:0000313" key="12">
    <source>
        <dbReference type="EnsemblMetazoa" id="XP_019757215.1"/>
    </source>
</evidence>
<sequence>MGLLLSILVTCVGVVELLTFYQNVRRRVNYQPIESSLATVHHSHFKQLETIRDKLENQLVELNKNPQSAKLPTFRLNSHEDIEVEFSNRVVARSRSSSPRRFLVSEKKHEDAASTRQFVVLEEPQGIQKSKAQECLPEYLIEEEPREDVLRYVLKDENGPVPLPLPEKFVVSEHNGTAEVKTDVFRKKLGHTVVEVDGELYFRRSPSPFPSFDLTAPRNSVCSELLDDCAEVDEPSRSNSGSPVNANLAFEAANCSEKVNVLLDSSRVAHCSTEYWEAKALIVPPRKSKSRSPSPGIPKLSKQPAHLERRRISLSESRVVNLSADGPAVQRAASSLELSKEGERSSDEDEAEAEGRCPEDTGNNLEDVDTQKGCIKKKSVKRKRNKNRRKLDSMQLDAATELSSTRNTNEDSGGPKLGEPFWLIFSGEYTKANNKDWHGQHFCCWQCDESLTGQRYVLRDDHPYCVSCYESVFANACEKCSRTIGIDSKDLSYKDKHWHEACFLCTTCAQSLVDKQFGSKGDRIYCGRCYDEQFASRCDGCHEIFRAGTKKMEYKTRQWHEKCFCCCVCKVPIGTQSFIPREQEIYCAKCYEDKYATRCIKCNKVITSGGVTYKNEPWHRECFTCTHCQKSLAGERFTSRDEKPYCADCFGELFAKRCFACNRPITGIGGTKFISFEDRHWHNDCFFCATCRTSLVGRGFITDQEDIICPECAKQKLI</sequence>
<reference evidence="12" key="2">
    <citation type="submission" date="2024-08" db="UniProtKB">
        <authorList>
            <consortium name="EnsemblMetazoa"/>
        </authorList>
    </citation>
    <scope>IDENTIFICATION</scope>
</reference>
<feature type="region of interest" description="Disordered" evidence="9">
    <location>
        <begin position="330"/>
        <end position="415"/>
    </location>
</feature>
<dbReference type="KEGG" id="dpa:109535721"/>
<dbReference type="FunFam" id="2.10.110.10:FF:000005">
    <property type="entry name" value="Testin isoform 1"/>
    <property type="match status" value="1"/>
</dbReference>
<feature type="domain" description="LIM zinc-binding" evidence="11">
    <location>
        <begin position="597"/>
        <end position="656"/>
    </location>
</feature>
<feature type="compositionally biased region" description="Basic residues" evidence="9">
    <location>
        <begin position="374"/>
        <end position="389"/>
    </location>
</feature>
<feature type="domain" description="LIM zinc-binding" evidence="11">
    <location>
        <begin position="659"/>
        <end position="718"/>
    </location>
</feature>